<reference evidence="2" key="1">
    <citation type="submission" date="2019-08" db="EMBL/GenBank/DDBJ databases">
        <authorList>
            <person name="Liu F."/>
        </authorList>
    </citation>
    <scope>NUCLEOTIDE SEQUENCE [LARGE SCALE GENOMIC DNA]</scope>
    <source>
        <strain evidence="2">PA1801</strain>
        <tissue evidence="2">Leaf</tissue>
    </source>
</reference>
<keyword evidence="3" id="KW-1185">Reference proteome</keyword>
<feature type="compositionally biased region" description="Basic residues" evidence="1">
    <location>
        <begin position="12"/>
        <end position="22"/>
    </location>
</feature>
<gene>
    <name evidence="2" type="ORF">EPI10_020273</name>
</gene>
<proteinExistence type="predicted"/>
<protein>
    <submittedName>
        <fullName evidence="2">Uncharacterized protein</fullName>
    </submittedName>
</protein>
<organism evidence="2 3">
    <name type="scientific">Gossypium australe</name>
    <dbReference type="NCBI Taxonomy" id="47621"/>
    <lineage>
        <taxon>Eukaryota</taxon>
        <taxon>Viridiplantae</taxon>
        <taxon>Streptophyta</taxon>
        <taxon>Embryophyta</taxon>
        <taxon>Tracheophyta</taxon>
        <taxon>Spermatophyta</taxon>
        <taxon>Magnoliopsida</taxon>
        <taxon>eudicotyledons</taxon>
        <taxon>Gunneridae</taxon>
        <taxon>Pentapetalae</taxon>
        <taxon>rosids</taxon>
        <taxon>malvids</taxon>
        <taxon>Malvales</taxon>
        <taxon>Malvaceae</taxon>
        <taxon>Malvoideae</taxon>
        <taxon>Gossypium</taxon>
    </lineage>
</organism>
<dbReference type="Proteomes" id="UP000325315">
    <property type="component" value="Unassembled WGS sequence"/>
</dbReference>
<name>A0A5B6WDS7_9ROSI</name>
<comment type="caution">
    <text evidence="2">The sequence shown here is derived from an EMBL/GenBank/DDBJ whole genome shotgun (WGS) entry which is preliminary data.</text>
</comment>
<feature type="region of interest" description="Disordered" evidence="1">
    <location>
        <begin position="1"/>
        <end position="30"/>
    </location>
</feature>
<accession>A0A5B6WDS7</accession>
<dbReference type="AlphaFoldDB" id="A0A5B6WDS7"/>
<evidence type="ECO:0000256" key="1">
    <source>
        <dbReference type="SAM" id="MobiDB-lite"/>
    </source>
</evidence>
<dbReference type="EMBL" id="SMMG02000003">
    <property type="protein sequence ID" value="KAA3479790.1"/>
    <property type="molecule type" value="Genomic_DNA"/>
</dbReference>
<evidence type="ECO:0000313" key="3">
    <source>
        <dbReference type="Proteomes" id="UP000325315"/>
    </source>
</evidence>
<sequence>MVSEFFKIKPPLSRRNHRRKSHTLSTQTATHLSYPNCRTLSHQAPYSNSHLIATPTTQMSIL</sequence>
<evidence type="ECO:0000313" key="2">
    <source>
        <dbReference type="EMBL" id="KAA3479790.1"/>
    </source>
</evidence>